<feature type="transmembrane region" description="Helical" evidence="6">
    <location>
        <begin position="254"/>
        <end position="272"/>
    </location>
</feature>
<dbReference type="AlphaFoldDB" id="A0A212JLL4"/>
<evidence type="ECO:0000256" key="6">
    <source>
        <dbReference type="SAM" id="Phobius"/>
    </source>
</evidence>
<dbReference type="GO" id="GO:0005886">
    <property type="term" value="C:plasma membrane"/>
    <property type="evidence" value="ECO:0007669"/>
    <property type="project" value="UniProtKB-SubCell"/>
</dbReference>
<feature type="domain" description="EamA" evidence="7">
    <location>
        <begin position="15"/>
        <end position="145"/>
    </location>
</feature>
<feature type="transmembrane region" description="Helical" evidence="6">
    <location>
        <begin position="159"/>
        <end position="178"/>
    </location>
</feature>
<evidence type="ECO:0000256" key="1">
    <source>
        <dbReference type="ARBA" id="ARBA00004651"/>
    </source>
</evidence>
<evidence type="ECO:0000313" key="8">
    <source>
        <dbReference type="EMBL" id="SBW00195.1"/>
    </source>
</evidence>
<accession>A0A212JLL4</accession>
<feature type="transmembrane region" description="Helical" evidence="6">
    <location>
        <begin position="105"/>
        <end position="122"/>
    </location>
</feature>
<reference evidence="8" key="1">
    <citation type="submission" date="2016-04" db="EMBL/GenBank/DDBJ databases">
        <authorList>
            <person name="Evans L.H."/>
            <person name="Alamgir A."/>
            <person name="Owens N."/>
            <person name="Weber N.D."/>
            <person name="Virtaneva K."/>
            <person name="Barbian K."/>
            <person name="Babar A."/>
            <person name="Rosenke K."/>
        </authorList>
    </citation>
    <scope>NUCLEOTIDE SEQUENCE</scope>
    <source>
        <strain evidence="8">86</strain>
    </source>
</reference>
<protein>
    <recommendedName>
        <fullName evidence="7">EamA domain-containing protein</fullName>
    </recommendedName>
</protein>
<feature type="transmembrane region" description="Helical" evidence="6">
    <location>
        <begin position="12"/>
        <end position="35"/>
    </location>
</feature>
<dbReference type="InterPro" id="IPR051258">
    <property type="entry name" value="Diverse_Substrate_Transporter"/>
</dbReference>
<dbReference type="InterPro" id="IPR000620">
    <property type="entry name" value="EamA_dom"/>
</dbReference>
<dbReference type="EMBL" id="FLUO01000001">
    <property type="protein sequence ID" value="SBW00195.1"/>
    <property type="molecule type" value="Genomic_DNA"/>
</dbReference>
<sequence>MASAVDDRPDTFATAAVLGATVAFAFKGVVAKLAYATGMGVPAFLVLRFAVAVPLFWLGARILVKGGLGLTKRQWLLSSLTGLAFFLAAYTDLTAISLIDAGTSRLVLFTFPVIVIFLNSALERRRPRLRDVLTFAVTYVGVAMAALPKGLGALTPTQTHGIFWALASAVTYAIYLTASQRIMKEIGSARFTAASNTVTLAAMVALVGATPGFDALVFPEVGIVWGVVNAIACTVIPFFLLFEGIRRCGAVRASLLALSGPVVTAVAAWAILGETLSPIQIAGFAITIASVASLSLPPELLARLRPGRRRCPS</sequence>
<organism evidence="8">
    <name type="scientific">uncultured Alphaproteobacteria bacterium</name>
    <dbReference type="NCBI Taxonomy" id="91750"/>
    <lineage>
        <taxon>Bacteria</taxon>
        <taxon>Pseudomonadati</taxon>
        <taxon>Pseudomonadota</taxon>
        <taxon>Alphaproteobacteria</taxon>
        <taxon>environmental samples</taxon>
    </lineage>
</organism>
<keyword evidence="4 6" id="KW-1133">Transmembrane helix</keyword>
<evidence type="ECO:0000256" key="5">
    <source>
        <dbReference type="ARBA" id="ARBA00023136"/>
    </source>
</evidence>
<feature type="domain" description="EamA" evidence="7">
    <location>
        <begin position="161"/>
        <end position="295"/>
    </location>
</feature>
<feature type="transmembrane region" description="Helical" evidence="6">
    <location>
        <begin position="278"/>
        <end position="300"/>
    </location>
</feature>
<proteinExistence type="predicted"/>
<name>A0A212JLL4_9PROT</name>
<feature type="transmembrane region" description="Helical" evidence="6">
    <location>
        <begin position="190"/>
        <end position="210"/>
    </location>
</feature>
<feature type="transmembrane region" description="Helical" evidence="6">
    <location>
        <begin position="41"/>
        <end position="64"/>
    </location>
</feature>
<dbReference type="Pfam" id="PF00892">
    <property type="entry name" value="EamA"/>
    <property type="match status" value="2"/>
</dbReference>
<feature type="transmembrane region" description="Helical" evidence="6">
    <location>
        <begin position="129"/>
        <end position="147"/>
    </location>
</feature>
<comment type="subcellular location">
    <subcellularLocation>
        <location evidence="1">Cell membrane</location>
        <topology evidence="1">Multi-pass membrane protein</topology>
    </subcellularLocation>
</comment>
<gene>
    <name evidence="8" type="ORF">KL86APRO_11268</name>
</gene>
<feature type="transmembrane region" description="Helical" evidence="6">
    <location>
        <begin position="76"/>
        <end position="99"/>
    </location>
</feature>
<keyword evidence="2" id="KW-1003">Cell membrane</keyword>
<evidence type="ECO:0000256" key="3">
    <source>
        <dbReference type="ARBA" id="ARBA00022692"/>
    </source>
</evidence>
<dbReference type="InterPro" id="IPR037185">
    <property type="entry name" value="EmrE-like"/>
</dbReference>
<keyword evidence="3 6" id="KW-0812">Transmembrane</keyword>
<keyword evidence="5 6" id="KW-0472">Membrane</keyword>
<evidence type="ECO:0000256" key="4">
    <source>
        <dbReference type="ARBA" id="ARBA00022989"/>
    </source>
</evidence>
<evidence type="ECO:0000259" key="7">
    <source>
        <dbReference type="Pfam" id="PF00892"/>
    </source>
</evidence>
<dbReference type="PANTHER" id="PTHR42920">
    <property type="entry name" value="OS03G0707200 PROTEIN-RELATED"/>
    <property type="match status" value="1"/>
</dbReference>
<dbReference type="SUPFAM" id="SSF103481">
    <property type="entry name" value="Multidrug resistance efflux transporter EmrE"/>
    <property type="match status" value="2"/>
</dbReference>
<feature type="transmembrane region" description="Helical" evidence="6">
    <location>
        <begin position="222"/>
        <end position="242"/>
    </location>
</feature>
<dbReference type="PANTHER" id="PTHR42920:SF5">
    <property type="entry name" value="EAMA DOMAIN-CONTAINING PROTEIN"/>
    <property type="match status" value="1"/>
</dbReference>
<evidence type="ECO:0000256" key="2">
    <source>
        <dbReference type="ARBA" id="ARBA00022475"/>
    </source>
</evidence>